<protein>
    <submittedName>
        <fullName evidence="1">Unannotated protein</fullName>
    </submittedName>
</protein>
<dbReference type="Pfam" id="PF08757">
    <property type="entry name" value="CotH"/>
    <property type="match status" value="1"/>
</dbReference>
<sequence>MSPGKLCFFAYPTPASRNAPECFRDNALGAPTLSHASGFYDASFALDVDPAEQEFPLFYTIDGSFPDPISNPEKTLRYTGPISIAAPDARTGPLSYIDTTITDPTMRYSEIFRNKPQTSSTIQPAATLRVRSLYSAETSATFFIGEQHSQALPVVSLLLNPAHFFDSDSGIYIAGTTFTQWRNSNLFDPNSQWATPANYTGIGREWERPHTSNVHDAVRFQYCTPMACEDAINVGVRTHGNASLIQPMRSLRLYARNDYRTPRFTTDFFGKQYSGWSTIILRNGGNNQRGFSDRFHFNDMYFQSTMEGLTASTQNFQAVNVYVNGEYWGIHQLGERYDEQFLATKYGIDADNAVLVDLNDPEDTPQEILDAWQELLTSAQTLPPIPNNRLVLEELMDIESFFDYVIAHTYVGNSDWPTNNTMMWRSITADGNTPSTFDDQRWRWMITDLDRVGGSNDDPDVNVRTLLTRIGPGSQAPQAQLLHGLLRFPELRLQFFERYAFHLDYTFSPHRMRHHLRGLVDEVRNEMPRHEQRWLPMGNSNDFMTWMERVDQVRNFVSQRSAVMREQLLVAQNSW</sequence>
<proteinExistence type="predicted"/>
<dbReference type="AlphaFoldDB" id="A0A6J6E969"/>
<dbReference type="EMBL" id="CAEZTC010000209">
    <property type="protein sequence ID" value="CAB4570843.1"/>
    <property type="molecule type" value="Genomic_DNA"/>
</dbReference>
<organism evidence="1">
    <name type="scientific">freshwater metagenome</name>
    <dbReference type="NCBI Taxonomy" id="449393"/>
    <lineage>
        <taxon>unclassified sequences</taxon>
        <taxon>metagenomes</taxon>
        <taxon>ecological metagenomes</taxon>
    </lineage>
</organism>
<dbReference type="InterPro" id="IPR014867">
    <property type="entry name" value="Spore_coat_CotH_CotH2/3/7"/>
</dbReference>
<name>A0A6J6E969_9ZZZZ</name>
<evidence type="ECO:0000313" key="1">
    <source>
        <dbReference type="EMBL" id="CAB4570843.1"/>
    </source>
</evidence>
<gene>
    <name evidence="1" type="ORF">UFOPK1572_01351</name>
</gene>
<accession>A0A6J6E969</accession>
<reference evidence="1" key="1">
    <citation type="submission" date="2020-05" db="EMBL/GenBank/DDBJ databases">
        <authorList>
            <person name="Chiriac C."/>
            <person name="Salcher M."/>
            <person name="Ghai R."/>
            <person name="Kavagutti S V."/>
        </authorList>
    </citation>
    <scope>NUCLEOTIDE SEQUENCE</scope>
</reference>